<feature type="region of interest" description="Disordered" evidence="1">
    <location>
        <begin position="25"/>
        <end position="61"/>
    </location>
</feature>
<reference evidence="2" key="1">
    <citation type="journal article" date="2014" name="Int. J. Syst. Evol. Microbiol.">
        <title>Complete genome sequence of Corynebacterium casei LMG S-19264T (=DSM 44701T), isolated from a smear-ripened cheese.</title>
        <authorList>
            <consortium name="US DOE Joint Genome Institute (JGI-PGF)"/>
            <person name="Walter F."/>
            <person name="Albersmeier A."/>
            <person name="Kalinowski J."/>
            <person name="Ruckert C."/>
        </authorList>
    </citation>
    <scope>NUCLEOTIDE SEQUENCE</scope>
    <source>
        <strain evidence="2">VKM B-2748</strain>
    </source>
</reference>
<proteinExistence type="predicted"/>
<sequence length="107" mass="11599">MAFFIAKDHRDIRHAARVGLPAADLDAAAGTRPRGRNGGRRDHHRHVAHGRRSLSTGGMAFGRTDATTAFSAKGRRHENNIAANLKSGSPRIFKKSISSDVLKAVDF</sequence>
<organism evidence="2 3">
    <name type="scientific">Methylopila turkensis</name>
    <dbReference type="NCBI Taxonomy" id="1437816"/>
    <lineage>
        <taxon>Bacteria</taxon>
        <taxon>Pseudomonadati</taxon>
        <taxon>Pseudomonadota</taxon>
        <taxon>Alphaproteobacteria</taxon>
        <taxon>Hyphomicrobiales</taxon>
        <taxon>Methylopilaceae</taxon>
        <taxon>Methylopila</taxon>
    </lineage>
</organism>
<dbReference type="AlphaFoldDB" id="A0A9W6JP04"/>
<gene>
    <name evidence="2" type="ORF">GCM10008174_14840</name>
</gene>
<evidence type="ECO:0000313" key="2">
    <source>
        <dbReference type="EMBL" id="GLK79743.1"/>
    </source>
</evidence>
<accession>A0A9W6JP04</accession>
<dbReference type="Proteomes" id="UP001143309">
    <property type="component" value="Unassembled WGS sequence"/>
</dbReference>
<feature type="compositionally biased region" description="Basic residues" evidence="1">
    <location>
        <begin position="33"/>
        <end position="52"/>
    </location>
</feature>
<name>A0A9W6JP04_9HYPH</name>
<reference evidence="2" key="2">
    <citation type="submission" date="2023-01" db="EMBL/GenBank/DDBJ databases">
        <authorList>
            <person name="Sun Q."/>
            <person name="Evtushenko L."/>
        </authorList>
    </citation>
    <scope>NUCLEOTIDE SEQUENCE</scope>
    <source>
        <strain evidence="2">VKM B-2748</strain>
    </source>
</reference>
<dbReference type="EMBL" id="BSFL01000002">
    <property type="protein sequence ID" value="GLK79743.1"/>
    <property type="molecule type" value="Genomic_DNA"/>
</dbReference>
<dbReference type="RefSeq" id="WP_271200240.1">
    <property type="nucleotide sequence ID" value="NZ_BSFL01000002.1"/>
</dbReference>
<protein>
    <submittedName>
        <fullName evidence="2">Uncharacterized protein</fullName>
    </submittedName>
</protein>
<comment type="caution">
    <text evidence="2">The sequence shown here is derived from an EMBL/GenBank/DDBJ whole genome shotgun (WGS) entry which is preliminary data.</text>
</comment>
<evidence type="ECO:0000313" key="3">
    <source>
        <dbReference type="Proteomes" id="UP001143309"/>
    </source>
</evidence>
<evidence type="ECO:0000256" key="1">
    <source>
        <dbReference type="SAM" id="MobiDB-lite"/>
    </source>
</evidence>
<keyword evidence="3" id="KW-1185">Reference proteome</keyword>